<protein>
    <submittedName>
        <fullName evidence="1">Uncharacterized protein</fullName>
    </submittedName>
</protein>
<gene>
    <name evidence="1" type="ORF">UT77_C0005G0095</name>
</gene>
<evidence type="ECO:0000313" key="2">
    <source>
        <dbReference type="Proteomes" id="UP000034881"/>
    </source>
</evidence>
<reference evidence="1 2" key="1">
    <citation type="journal article" date="2015" name="Nature">
        <title>rRNA introns, odd ribosomes, and small enigmatic genomes across a large radiation of phyla.</title>
        <authorList>
            <person name="Brown C.T."/>
            <person name="Hug L.A."/>
            <person name="Thomas B.C."/>
            <person name="Sharon I."/>
            <person name="Castelle C.J."/>
            <person name="Singh A."/>
            <person name="Wilkins M.J."/>
            <person name="Williams K.H."/>
            <person name="Banfield J.F."/>
        </authorList>
    </citation>
    <scope>NUCLEOTIDE SEQUENCE [LARGE SCALE GENOMIC DNA]</scope>
</reference>
<name>A0A0G0T4E0_9BACT</name>
<accession>A0A0G0T4E0</accession>
<comment type="caution">
    <text evidence="1">The sequence shown here is derived from an EMBL/GenBank/DDBJ whole genome shotgun (WGS) entry which is preliminary data.</text>
</comment>
<proteinExistence type="predicted"/>
<dbReference type="Proteomes" id="UP000034881">
    <property type="component" value="Unassembled WGS sequence"/>
</dbReference>
<sequence length="289" mass="31616">MKTEITPVDRSEFFSPLLNRKPLQEATLTLVSAFRKAANRIHRDERGSSDTGCLLALLALSVSAALVISSLIQSATDKSQNDKISVLQTAVAALRTPVATGAASEKLVVEIPGSQTESTWWLQKEVTIRPSDEFKPSKINTGDLNEDRKPESLVEWENIIEINGVSVEDAKLLQIDKPLVAWALETKDRGNNTLDDILDAISPKATTVALIKLKALIKTESGPDEKRYVYLPANTPPSAGFIEGYGQTPPEIRVRVDERNGSYFHIAQIGETDQGKLPAKEIGVVTPIY</sequence>
<dbReference type="EMBL" id="LBYB01000005">
    <property type="protein sequence ID" value="KKR41980.1"/>
    <property type="molecule type" value="Genomic_DNA"/>
</dbReference>
<dbReference type="AlphaFoldDB" id="A0A0G0T4E0"/>
<organism evidence="1 2">
    <name type="scientific">Candidatus Daviesbacteria bacterium GW2011_GWC2_40_12</name>
    <dbReference type="NCBI Taxonomy" id="1618431"/>
    <lineage>
        <taxon>Bacteria</taxon>
        <taxon>Candidatus Daviesiibacteriota</taxon>
    </lineage>
</organism>
<evidence type="ECO:0000313" key="1">
    <source>
        <dbReference type="EMBL" id="KKR41980.1"/>
    </source>
</evidence>